<dbReference type="OrthoDB" id="4074350at2759"/>
<evidence type="ECO:0000313" key="6">
    <source>
        <dbReference type="Proteomes" id="UP001147752"/>
    </source>
</evidence>
<sequence>MFSVLVLFALLGFTSAQRPWVMTWSPESYGPDGPWNAVLVKMGSGRQEIAMYAGRWWETYVFLSDYCSNTTTSSVCYAEEAGLFDPHMSSTWDNTSIKLDPTGYSWEDLNFSPTNAVPVSGKARRARETMELYGTTVPDVDLISISQGYQTYPGGQSYPLQVGYLSLGAQDVNQTFDKIGATMITSWLWNGSATISSYTYGMHIGSAPLGIAGSLMLGGYDKSRALGKVSAQPHTGSSAPISLLDISLGVAEGGSPWKYPSKAGLLAQGNSSLESGVSVRANVVDPYIYLPQSSCDAIAAELPVTHNADLGLYFWNTDDPQYTKIVTSPSYLAFTFVKDNTNTQNITIKVPFALLNLTLEAPLVEKPTPYFPCFGTEGTYALGRAFFQAAFIGVNYGAGIVGIGNWFLAQAPGPGYSQTSTIPIEESATELSGSGDSWEETWASHWSPLTESNSTSGGGSSTKTTKTTEPSPQSTSSDSGGLSTGATAGIGAGCGAAGLVVIALVVWWLIRRRRQKKMAVPDVSVQQNYMPPTTYSQYSNQSERVDWGKQTSVLELDNSRPNPGPYEMGSGR</sequence>
<comment type="caution">
    <text evidence="5">The sequence shown here is derived from an EMBL/GenBank/DDBJ whole genome shotgun (WGS) entry which is preliminary data.</text>
</comment>
<keyword evidence="2" id="KW-0812">Transmembrane</keyword>
<evidence type="ECO:0000256" key="1">
    <source>
        <dbReference type="SAM" id="MobiDB-lite"/>
    </source>
</evidence>
<reference evidence="5" key="2">
    <citation type="journal article" date="2023" name="IMA Fungus">
        <title>Comparative genomic study of the Penicillium genus elucidates a diverse pangenome and 15 lateral gene transfer events.</title>
        <authorList>
            <person name="Petersen C."/>
            <person name="Sorensen T."/>
            <person name="Nielsen M.R."/>
            <person name="Sondergaard T.E."/>
            <person name="Sorensen J.L."/>
            <person name="Fitzpatrick D.A."/>
            <person name="Frisvad J.C."/>
            <person name="Nielsen K.L."/>
        </authorList>
    </citation>
    <scope>NUCLEOTIDE SEQUENCE</scope>
    <source>
        <strain evidence="5">IBT 3081</strain>
    </source>
</reference>
<proteinExistence type="predicted"/>
<dbReference type="PANTHER" id="PTHR16861">
    <property type="entry name" value="GLYCOPROTEIN 38"/>
    <property type="match status" value="1"/>
</dbReference>
<dbReference type="PROSITE" id="PS51767">
    <property type="entry name" value="PEPTIDASE_A1"/>
    <property type="match status" value="1"/>
</dbReference>
<keyword evidence="6" id="KW-1185">Reference proteome</keyword>
<dbReference type="Gene3D" id="2.40.70.10">
    <property type="entry name" value="Acid Proteases"/>
    <property type="match status" value="1"/>
</dbReference>
<dbReference type="SUPFAM" id="SSF50630">
    <property type="entry name" value="Acid proteases"/>
    <property type="match status" value="1"/>
</dbReference>
<evidence type="ECO:0000313" key="5">
    <source>
        <dbReference type="EMBL" id="KAJ5372367.1"/>
    </source>
</evidence>
<dbReference type="PANTHER" id="PTHR16861:SF4">
    <property type="entry name" value="SH3 DOMAIN PROTEIN (AFU_ORTHOLOGUE AFUA_1G13610)"/>
    <property type="match status" value="1"/>
</dbReference>
<evidence type="ECO:0000259" key="4">
    <source>
        <dbReference type="PROSITE" id="PS51767"/>
    </source>
</evidence>
<organism evidence="5 6">
    <name type="scientific">Penicillium concentricum</name>
    <dbReference type="NCBI Taxonomy" id="293559"/>
    <lineage>
        <taxon>Eukaryota</taxon>
        <taxon>Fungi</taxon>
        <taxon>Dikarya</taxon>
        <taxon>Ascomycota</taxon>
        <taxon>Pezizomycotina</taxon>
        <taxon>Eurotiomycetes</taxon>
        <taxon>Eurotiomycetidae</taxon>
        <taxon>Eurotiales</taxon>
        <taxon>Aspergillaceae</taxon>
        <taxon>Penicillium</taxon>
    </lineage>
</organism>
<feature type="domain" description="Peptidase A1" evidence="4">
    <location>
        <begin position="36"/>
        <end position="404"/>
    </location>
</feature>
<dbReference type="EMBL" id="JAPZBT010000002">
    <property type="protein sequence ID" value="KAJ5372367.1"/>
    <property type="molecule type" value="Genomic_DNA"/>
</dbReference>
<evidence type="ECO:0000256" key="3">
    <source>
        <dbReference type="SAM" id="SignalP"/>
    </source>
</evidence>
<evidence type="ECO:0000256" key="2">
    <source>
        <dbReference type="SAM" id="Phobius"/>
    </source>
</evidence>
<keyword evidence="2" id="KW-1133">Transmembrane helix</keyword>
<feature type="region of interest" description="Disordered" evidence="1">
    <location>
        <begin position="447"/>
        <end position="482"/>
    </location>
</feature>
<accession>A0A9W9S5E2</accession>
<gene>
    <name evidence="5" type="ORF">N7517_004373</name>
</gene>
<dbReference type="InterPro" id="IPR033121">
    <property type="entry name" value="PEPTIDASE_A1"/>
</dbReference>
<feature type="compositionally biased region" description="Low complexity" evidence="1">
    <location>
        <begin position="450"/>
        <end position="482"/>
    </location>
</feature>
<protein>
    <submittedName>
        <fullName evidence="5">Peptidase aspartic</fullName>
    </submittedName>
</protein>
<reference evidence="5" key="1">
    <citation type="submission" date="2022-12" db="EMBL/GenBank/DDBJ databases">
        <authorList>
            <person name="Petersen C."/>
        </authorList>
    </citation>
    <scope>NUCLEOTIDE SEQUENCE</scope>
    <source>
        <strain evidence="5">IBT 3081</strain>
    </source>
</reference>
<dbReference type="GeneID" id="81461286"/>
<feature type="chain" id="PRO_5040776842" evidence="3">
    <location>
        <begin position="17"/>
        <end position="572"/>
    </location>
</feature>
<dbReference type="AlphaFoldDB" id="A0A9W9S5E2"/>
<keyword evidence="2" id="KW-0472">Membrane</keyword>
<feature type="transmembrane region" description="Helical" evidence="2">
    <location>
        <begin position="486"/>
        <end position="510"/>
    </location>
</feature>
<dbReference type="Proteomes" id="UP001147752">
    <property type="component" value="Unassembled WGS sequence"/>
</dbReference>
<dbReference type="RefSeq" id="XP_056578353.1">
    <property type="nucleotide sequence ID" value="XM_056722103.1"/>
</dbReference>
<feature type="region of interest" description="Disordered" evidence="1">
    <location>
        <begin position="553"/>
        <end position="572"/>
    </location>
</feature>
<dbReference type="InterPro" id="IPR021109">
    <property type="entry name" value="Peptidase_aspartic_dom_sf"/>
</dbReference>
<keyword evidence="3" id="KW-0732">Signal</keyword>
<name>A0A9W9S5E2_9EURO</name>
<feature type="signal peptide" evidence="3">
    <location>
        <begin position="1"/>
        <end position="16"/>
    </location>
</feature>